<dbReference type="InterPro" id="IPR010368">
    <property type="entry name" value="Com_YlbF"/>
</dbReference>
<protein>
    <recommendedName>
        <fullName evidence="1">UPF0342 protein FC82_GL001783</fullName>
    </recommendedName>
</protein>
<evidence type="ECO:0000256" key="1">
    <source>
        <dbReference type="HAMAP-Rule" id="MF_01526"/>
    </source>
</evidence>
<organism evidence="2 3">
    <name type="scientific">Secundilactobacillus collinoides DSM 20515 = JCM 1123</name>
    <dbReference type="NCBI Taxonomy" id="1423733"/>
    <lineage>
        <taxon>Bacteria</taxon>
        <taxon>Bacillati</taxon>
        <taxon>Bacillota</taxon>
        <taxon>Bacilli</taxon>
        <taxon>Lactobacillales</taxon>
        <taxon>Lactobacillaceae</taxon>
        <taxon>Secundilactobacillus</taxon>
    </lineage>
</organism>
<evidence type="ECO:0000313" key="2">
    <source>
        <dbReference type="EMBL" id="KRM76202.1"/>
    </source>
</evidence>
<dbReference type="STRING" id="33960.TY91_01235"/>
<accession>A0A0R2BAX6</accession>
<dbReference type="Pfam" id="PF06133">
    <property type="entry name" value="Com_YlbF"/>
    <property type="match status" value="1"/>
</dbReference>
<sequence>MADINETATTLKEQLKTSDEFKKLEDAYSKMKAEQATFDLFKNFQEIQLNIQQKQMQGQQLTEEEMTHAREVADKVGKADAIKVLMEAEKGVNDLLSKLNDEITKPIQELYRN</sequence>
<dbReference type="SUPFAM" id="SSF158622">
    <property type="entry name" value="YheA/YmcA-like"/>
    <property type="match status" value="1"/>
</dbReference>
<dbReference type="Proteomes" id="UP000051845">
    <property type="component" value="Unassembled WGS sequence"/>
</dbReference>
<gene>
    <name evidence="2" type="ORF">FC82_GL001783</name>
</gene>
<proteinExistence type="inferred from homology"/>
<dbReference type="PATRIC" id="fig|1423733.4.peg.1874"/>
<comment type="caution">
    <text evidence="2">The sequence shown here is derived from an EMBL/GenBank/DDBJ whole genome shotgun (WGS) entry which is preliminary data.</text>
</comment>
<dbReference type="InterPro" id="IPR023378">
    <property type="entry name" value="YheA/YmcA-like_dom_sf"/>
</dbReference>
<reference evidence="2 3" key="1">
    <citation type="journal article" date="2015" name="Genome Announc.">
        <title>Expanding the biotechnology potential of lactobacilli through comparative genomics of 213 strains and associated genera.</title>
        <authorList>
            <person name="Sun Z."/>
            <person name="Harris H.M."/>
            <person name="McCann A."/>
            <person name="Guo C."/>
            <person name="Argimon S."/>
            <person name="Zhang W."/>
            <person name="Yang X."/>
            <person name="Jeffery I.B."/>
            <person name="Cooney J.C."/>
            <person name="Kagawa T.F."/>
            <person name="Liu W."/>
            <person name="Song Y."/>
            <person name="Salvetti E."/>
            <person name="Wrobel A."/>
            <person name="Rasinkangas P."/>
            <person name="Parkhill J."/>
            <person name="Rea M.C."/>
            <person name="O'Sullivan O."/>
            <person name="Ritari J."/>
            <person name="Douillard F.P."/>
            <person name="Paul Ross R."/>
            <person name="Yang R."/>
            <person name="Briner A.E."/>
            <person name="Felis G.E."/>
            <person name="de Vos W.M."/>
            <person name="Barrangou R."/>
            <person name="Klaenhammer T.R."/>
            <person name="Caufield P.W."/>
            <person name="Cui Y."/>
            <person name="Zhang H."/>
            <person name="O'Toole P.W."/>
        </authorList>
    </citation>
    <scope>NUCLEOTIDE SEQUENCE [LARGE SCALE GENOMIC DNA]</scope>
    <source>
        <strain evidence="2 3">DSM 20515</strain>
    </source>
</reference>
<evidence type="ECO:0000313" key="3">
    <source>
        <dbReference type="Proteomes" id="UP000051845"/>
    </source>
</evidence>
<dbReference type="AlphaFoldDB" id="A0A0R2BAX6"/>
<comment type="similarity">
    <text evidence="1">Belongs to the UPF0342 family.</text>
</comment>
<dbReference type="EMBL" id="AYYR01000033">
    <property type="protein sequence ID" value="KRM76202.1"/>
    <property type="molecule type" value="Genomic_DNA"/>
</dbReference>
<dbReference type="HAMAP" id="MF_01526">
    <property type="entry name" value="UPF0342"/>
    <property type="match status" value="1"/>
</dbReference>
<name>A0A0R2BAX6_SECCO</name>
<dbReference type="Gene3D" id="1.20.1500.10">
    <property type="entry name" value="YheA/YmcA-like"/>
    <property type="match status" value="1"/>
</dbReference>
<dbReference type="RefSeq" id="WP_054762614.1">
    <property type="nucleotide sequence ID" value="NZ_AYYR01000033.1"/>
</dbReference>